<feature type="compositionally biased region" description="Acidic residues" evidence="2">
    <location>
        <begin position="746"/>
        <end position="765"/>
    </location>
</feature>
<gene>
    <name evidence="4" type="ORF">BSAL_53205</name>
</gene>
<comment type="function">
    <text evidence="1">E3 ubiquitin-protein ligase. Component of the ribosome quality control complex (RQC), a ribosome-associated complex that mediates ubiquitination and extraction of incompletely synthesized nascent chains for proteasomal degradation.</text>
</comment>
<comment type="subunit">
    <text evidence="1">Component of the ribosome quality control complex (RQC).</text>
</comment>
<dbReference type="Proteomes" id="UP000051952">
    <property type="component" value="Unassembled WGS sequence"/>
</dbReference>
<feature type="compositionally biased region" description="Low complexity" evidence="2">
    <location>
        <begin position="766"/>
        <end position="777"/>
    </location>
</feature>
<dbReference type="UniPathway" id="UPA00143"/>
<dbReference type="InterPro" id="IPR016024">
    <property type="entry name" value="ARM-type_fold"/>
</dbReference>
<feature type="non-terminal residue" evidence="4">
    <location>
        <position position="1670"/>
    </location>
</feature>
<keyword evidence="1" id="KW-0808">Transferase</keyword>
<dbReference type="GO" id="GO:0061630">
    <property type="term" value="F:ubiquitin protein ligase activity"/>
    <property type="evidence" value="ECO:0007669"/>
    <property type="project" value="UniProtKB-UniRule"/>
</dbReference>
<dbReference type="EC" id="2.3.2.27" evidence="1"/>
<evidence type="ECO:0000313" key="5">
    <source>
        <dbReference type="Proteomes" id="UP000051952"/>
    </source>
</evidence>
<evidence type="ECO:0000313" key="4">
    <source>
        <dbReference type="EMBL" id="CUE71407.1"/>
    </source>
</evidence>
<keyword evidence="1" id="KW-0479">Metal-binding</keyword>
<accession>A0A0S4IQC6</accession>
<protein>
    <recommendedName>
        <fullName evidence="1">E3 ubiquitin-protein ligase listerin</fullName>
        <ecNumber evidence="1">2.3.2.27</ecNumber>
    </recommendedName>
    <alternativeName>
        <fullName evidence="1">RING-type E3 ubiquitin transferase listerin</fullName>
    </alternativeName>
</protein>
<dbReference type="GO" id="GO:0016567">
    <property type="term" value="P:protein ubiquitination"/>
    <property type="evidence" value="ECO:0007669"/>
    <property type="project" value="UniProtKB-UniPathway"/>
</dbReference>
<dbReference type="GO" id="GO:0072344">
    <property type="term" value="P:rescue of stalled ribosome"/>
    <property type="evidence" value="ECO:0007669"/>
    <property type="project" value="UniProtKB-UniRule"/>
</dbReference>
<dbReference type="EMBL" id="CYKH01000108">
    <property type="protein sequence ID" value="CUE71407.1"/>
    <property type="molecule type" value="Genomic_DNA"/>
</dbReference>
<dbReference type="VEuPathDB" id="TriTrypDB:BSAL_53205"/>
<dbReference type="GO" id="GO:0008270">
    <property type="term" value="F:zinc ion binding"/>
    <property type="evidence" value="ECO:0007669"/>
    <property type="project" value="UniProtKB-KW"/>
</dbReference>
<dbReference type="GO" id="GO:1990112">
    <property type="term" value="C:RQC complex"/>
    <property type="evidence" value="ECO:0007669"/>
    <property type="project" value="UniProtKB-UniRule"/>
</dbReference>
<name>A0A0S4IQC6_BODSA</name>
<feature type="domain" description="E3 ubiquitin-protein ligase listerin N-terminal" evidence="3">
    <location>
        <begin position="64"/>
        <end position="328"/>
    </location>
</feature>
<dbReference type="PANTHER" id="PTHR12389">
    <property type="entry name" value="ZINC FINGER PROTEIN 294"/>
    <property type="match status" value="1"/>
</dbReference>
<dbReference type="GO" id="GO:0005829">
    <property type="term" value="C:cytosol"/>
    <property type="evidence" value="ECO:0007669"/>
    <property type="project" value="UniProtKB-UniRule"/>
</dbReference>
<keyword evidence="5" id="KW-1185">Reference proteome</keyword>
<sequence>SLRENNALLLDMKKAPRRPQGQSGPAQSGAALEKVGGYVDPNQTELLASFLGGTQVAEDRENGINVSLRLMNKVSETTKMKALTDLQGRVADVSDDALAPYIPAMLDCVRTHVDHESVQLRVLLFDLLRTIVKKGKPVKQQLAAAMASLIGPWVASMNDMESAVRTSATAAFHECFPEDKRTAVVVKFATDAATFSIERIKDICDTCTKPLLDDTADPKSNMVYSSLGALSMLMRQAPATHSSVLEFIGSTRFAKSLAPARTLGKNALLLRTPRARSAVLALLKDVVDLCPLDAKRHNQIAAAVSSSLFDCDVSVARKTWDLLCGWAKKHGNEATRHFPPKFLDEVIDALLACTVPETVEAQMDALLPFVAIVSKDDRCGGSVLDEFCGALVEKVKLMEETPNISATEMGTVWRALLELWELLCLRKRDEGKKDEAGQELFAVMLQSAVSLVQTQKKATRYLKPLAELIAKSVVRVFNRDASVAVPMLGTLTHDPTAMLYAAIPSLAEGAEEAGAGPSSTEVSPATSPTTHPQLSALQTLSAAVLAYIGEHKSTIAHPSVTAAVNANSGLLLHRCIAERHATAILQFSLDVALPLRDEADATALGRFAIDVVQREVAAEEATPHNDASKLLRLALGTTVGHAADLIRSALSDVSAAWVRDLLHGSLSSDPRKLLNALLDAVAQPLVDGELVERLAAMLIEAPPNALSSEDLAVVCSTVERGLRSLLGQVTFSEEDSNSHSQASDSEASDEESASVSGEENDEDDTSSSSASSSSEDSSNNDDAEDVENKGSELLSALLRWMELLLPDNSLMLLMYRSDEAPPVESWAQTIYTAWVALGPQLQLDHYASDGLIRISHNEGDATSSTDSSPEHSDEAPMDVLEALDLKKHWVRASDMAESQEALEGFIEVHGIDASVTNQWATELFHKAMFGEATSFGGCGPLAHIFAIATPDALVETVGSPDTWTRLSIPMDVDALQDPAALHSGEVLLGGVDAKKNAITAVVRIGQLLKLCEASPFQLTSMKNITPTLCTAFLSALAFRSAFSDTVQHYLVWTLLRNTLASIDDYSVVVRHLAESNQWQLVATMGAALSSIVQTAKEHPSASAAHIVQVVQNAKAFTRAVFEHVFVNKSVAAVQQLSSLLCTPVIGLLEGLYRLATLIDGDVLFDRPHDPSVLSVLHQVVSAPATPSHVVLACLAILRHTAQKDALPDLVTEQIRTQVIPKKSAHEGLAIIGELMCSRVVSRALYMELPHFATALLVQSYALQHLPSNGRLGQRPPGRGGIPTSTLIPIARAVRSILRGMRLHSASDDVLRSSTHLVLFDMICAGVAALQQISVAKGASNTTQRETESVVLLLACVAEQLQRVSTADVKPLRSSTQSVSAIATVFHATYQWLTSLSIARLESLGGDNVRSLLCAVCSLVHLRTRVNVTSPARRVLTSLRRSVRATPIVPPARIRRCVSFHDVGKAFRKFVFEHRVDCERRTRHYPRLLSSVGYLHELVSFNKEVIRTLVYQLCDLILCLSLAPMHPGSRELLAPPIDDDLLGYDLLALTRVHDVSVDQSMSLLARGGVSVLTLLLQSEALPLVKYWVETVDKRQRESLLGLIEHHISPALIQESLSNVLSHSPSGDATFKLEDDGPKDDLSGVRNGRDHCGRAHCASQSLSHASRCCLDR</sequence>
<dbReference type="OMA" id="CHNSAFH"/>
<evidence type="ECO:0000256" key="2">
    <source>
        <dbReference type="SAM" id="MobiDB-lite"/>
    </source>
</evidence>
<feature type="compositionally biased region" description="Polar residues" evidence="2">
    <location>
        <begin position="517"/>
        <end position="532"/>
    </location>
</feature>
<dbReference type="SUPFAM" id="SSF48371">
    <property type="entry name" value="ARM repeat"/>
    <property type="match status" value="1"/>
</dbReference>
<proteinExistence type="inferred from homology"/>
<evidence type="ECO:0000256" key="1">
    <source>
        <dbReference type="RuleBase" id="RU367090"/>
    </source>
</evidence>
<feature type="region of interest" description="Disordered" evidence="2">
    <location>
        <begin position="729"/>
        <end position="787"/>
    </location>
</feature>
<dbReference type="GO" id="GO:0043023">
    <property type="term" value="F:ribosomal large subunit binding"/>
    <property type="evidence" value="ECO:0007669"/>
    <property type="project" value="TreeGrafter"/>
</dbReference>
<dbReference type="OrthoDB" id="6108at2759"/>
<evidence type="ECO:0000259" key="3">
    <source>
        <dbReference type="Pfam" id="PF22958"/>
    </source>
</evidence>
<keyword evidence="1" id="KW-0863">Zinc-finger</keyword>
<comment type="pathway">
    <text evidence="1">Protein modification; protein ubiquitination.</text>
</comment>
<dbReference type="GO" id="GO:1990116">
    <property type="term" value="P:ribosome-associated ubiquitin-dependent protein catabolic process"/>
    <property type="evidence" value="ECO:0007669"/>
    <property type="project" value="UniProtKB-UniRule"/>
</dbReference>
<dbReference type="InterPro" id="IPR054476">
    <property type="entry name" value="Ltn1_N"/>
</dbReference>
<reference evidence="5" key="1">
    <citation type="submission" date="2015-09" db="EMBL/GenBank/DDBJ databases">
        <authorList>
            <consortium name="Pathogen Informatics"/>
        </authorList>
    </citation>
    <scope>NUCLEOTIDE SEQUENCE [LARGE SCALE GENOMIC DNA]</scope>
    <source>
        <strain evidence="5">Lake Konstanz</strain>
    </source>
</reference>
<comment type="similarity">
    <text evidence="1">Belongs to the LTN1 family.</text>
</comment>
<keyword evidence="1" id="KW-0833">Ubl conjugation pathway</keyword>
<dbReference type="Pfam" id="PF22958">
    <property type="entry name" value="Ltn1_1st"/>
    <property type="match status" value="1"/>
</dbReference>
<dbReference type="InterPro" id="IPR039795">
    <property type="entry name" value="LTN1/Rkr1"/>
</dbReference>
<keyword evidence="1" id="KW-0862">Zinc</keyword>
<dbReference type="PANTHER" id="PTHR12389:SF0">
    <property type="entry name" value="E3 UBIQUITIN-PROTEIN LIGASE LISTERIN"/>
    <property type="match status" value="1"/>
</dbReference>
<organism evidence="4 5">
    <name type="scientific">Bodo saltans</name>
    <name type="common">Flagellated protozoan</name>
    <dbReference type="NCBI Taxonomy" id="75058"/>
    <lineage>
        <taxon>Eukaryota</taxon>
        <taxon>Discoba</taxon>
        <taxon>Euglenozoa</taxon>
        <taxon>Kinetoplastea</taxon>
        <taxon>Metakinetoplastina</taxon>
        <taxon>Eubodonida</taxon>
        <taxon>Bodonidae</taxon>
        <taxon>Bodo</taxon>
    </lineage>
</organism>
<feature type="region of interest" description="Disordered" evidence="2">
    <location>
        <begin position="10"/>
        <end position="29"/>
    </location>
</feature>
<feature type="non-terminal residue" evidence="4">
    <location>
        <position position="1"/>
    </location>
</feature>
<feature type="region of interest" description="Disordered" evidence="2">
    <location>
        <begin position="511"/>
        <end position="532"/>
    </location>
</feature>
<comment type="catalytic activity">
    <reaction evidence="1">
        <text>S-ubiquitinyl-[E2 ubiquitin-conjugating enzyme]-L-cysteine + [acceptor protein]-L-lysine = [E2 ubiquitin-conjugating enzyme]-L-cysteine + N(6)-ubiquitinyl-[acceptor protein]-L-lysine.</text>
        <dbReference type="EC" id="2.3.2.27"/>
    </reaction>
</comment>